<dbReference type="HOGENOM" id="CLU_060351_1_0_1"/>
<dbReference type="InterPro" id="IPR031818">
    <property type="entry name" value="Hri1"/>
</dbReference>
<comment type="similarity">
    <text evidence="3">Belongs to the HRI1 family.</text>
</comment>
<evidence type="ECO:0000313" key="7">
    <source>
        <dbReference type="EMBL" id="KIH89808.1"/>
    </source>
</evidence>
<keyword evidence="8" id="KW-1185">Reference proteome</keyword>
<dbReference type="Gene3D" id="2.40.128.320">
    <property type="entry name" value="Protein HRI1, N-terminal domain"/>
    <property type="match status" value="1"/>
</dbReference>
<dbReference type="RefSeq" id="XP_040617818.1">
    <property type="nucleotide sequence ID" value="XM_040759257.1"/>
</dbReference>
<reference evidence="7 8" key="1">
    <citation type="journal article" date="2014" name="BMC Genomics">
        <title>Comparative genomics of the major fungal agents of human and animal Sporotrichosis: Sporothrix schenckii and Sporothrix brasiliensis.</title>
        <authorList>
            <person name="Teixeira M.M."/>
            <person name="de Almeida L.G."/>
            <person name="Kubitschek-Barreira P."/>
            <person name="Alves F.L."/>
            <person name="Kioshima E.S."/>
            <person name="Abadio A.K."/>
            <person name="Fernandes L."/>
            <person name="Derengowski L.S."/>
            <person name="Ferreira K.S."/>
            <person name="Souza R.C."/>
            <person name="Ruiz J.C."/>
            <person name="de Andrade N.C."/>
            <person name="Paes H.C."/>
            <person name="Nicola A.M."/>
            <person name="Albuquerque P."/>
            <person name="Gerber A.L."/>
            <person name="Martins V.P."/>
            <person name="Peconick L.D."/>
            <person name="Neto A.V."/>
            <person name="Chaucanez C.B."/>
            <person name="Silva P.A."/>
            <person name="Cunha O.L."/>
            <person name="de Oliveira F.F."/>
            <person name="dos Santos T.C."/>
            <person name="Barros A.L."/>
            <person name="Soares M.A."/>
            <person name="de Oliveira L.M."/>
            <person name="Marini M.M."/>
            <person name="Villalobos-Duno H."/>
            <person name="Cunha M.M."/>
            <person name="de Hoog S."/>
            <person name="da Silveira J.F."/>
            <person name="Henrissat B."/>
            <person name="Nino-Vega G.A."/>
            <person name="Cisalpino P.S."/>
            <person name="Mora-Montes H.M."/>
            <person name="Almeida S.R."/>
            <person name="Stajich J.E."/>
            <person name="Lopes-Bezerra L.M."/>
            <person name="Vasconcelos A.T."/>
            <person name="Felipe M.S."/>
        </authorList>
    </citation>
    <scope>NUCLEOTIDE SEQUENCE [LARGE SCALE GENOMIC DNA]</scope>
    <source>
        <strain evidence="7 8">5110</strain>
    </source>
</reference>
<evidence type="ECO:0000256" key="6">
    <source>
        <dbReference type="ARBA" id="ARBA00023242"/>
    </source>
</evidence>
<sequence>MASISLRQSIAWLPAGPSEPTSTVVLTSPQRRFVDVRILLPPGSRPSMVDGSFSLSAAGTATGTAAATSSLGLDWALAGTSSSTPVAGTNGTVSDGVWRHWVDSRYDDADAQVDAGRNTEQADGSVLETGSMENPATGVVAAYEEVWRDIDPVSPFPERPPRCVVLQMHDPETNDRGVVELLGQFCQGIARTVHDGVTVERWQWRPTQEGGAVPPDITGLGGSQEPPWQLLFRHGSGLLPCVAAIAGAGTLTYGEIVVSGNRTWTVVEAANV</sequence>
<dbReference type="GO" id="GO:0005737">
    <property type="term" value="C:cytoplasm"/>
    <property type="evidence" value="ECO:0007669"/>
    <property type="project" value="UniProtKB-SubCell"/>
</dbReference>
<dbReference type="AlphaFoldDB" id="A0A0C2FFC1"/>
<organism evidence="7 8">
    <name type="scientific">Sporothrix brasiliensis 5110</name>
    <dbReference type="NCBI Taxonomy" id="1398154"/>
    <lineage>
        <taxon>Eukaryota</taxon>
        <taxon>Fungi</taxon>
        <taxon>Dikarya</taxon>
        <taxon>Ascomycota</taxon>
        <taxon>Pezizomycotina</taxon>
        <taxon>Sordariomycetes</taxon>
        <taxon>Sordariomycetidae</taxon>
        <taxon>Ophiostomatales</taxon>
        <taxon>Ophiostomataceae</taxon>
        <taxon>Sporothrix</taxon>
    </lineage>
</organism>
<evidence type="ECO:0000313" key="8">
    <source>
        <dbReference type="Proteomes" id="UP000031575"/>
    </source>
</evidence>
<dbReference type="GO" id="GO:0005634">
    <property type="term" value="C:nucleus"/>
    <property type="evidence" value="ECO:0007669"/>
    <property type="project" value="UniProtKB-SubCell"/>
</dbReference>
<dbReference type="EMBL" id="AWTV01000008">
    <property type="protein sequence ID" value="KIH89808.1"/>
    <property type="molecule type" value="Genomic_DNA"/>
</dbReference>
<comment type="subcellular location">
    <subcellularLocation>
        <location evidence="2">Cytoplasm</location>
    </subcellularLocation>
    <subcellularLocation>
        <location evidence="1">Nucleus</location>
    </subcellularLocation>
</comment>
<evidence type="ECO:0000256" key="2">
    <source>
        <dbReference type="ARBA" id="ARBA00004496"/>
    </source>
</evidence>
<evidence type="ECO:0000256" key="5">
    <source>
        <dbReference type="ARBA" id="ARBA00022490"/>
    </source>
</evidence>
<keyword evidence="6" id="KW-0539">Nucleus</keyword>
<evidence type="ECO:0000256" key="3">
    <source>
        <dbReference type="ARBA" id="ARBA00005229"/>
    </source>
</evidence>
<protein>
    <recommendedName>
        <fullName evidence="4">Protein HRI1</fullName>
    </recommendedName>
</protein>
<dbReference type="InterPro" id="IPR043047">
    <property type="entry name" value="Hri1_N_sf"/>
</dbReference>
<dbReference type="CDD" id="cd11693">
    <property type="entry name" value="HRI1_C_like"/>
    <property type="match status" value="1"/>
</dbReference>
<evidence type="ECO:0000256" key="1">
    <source>
        <dbReference type="ARBA" id="ARBA00004123"/>
    </source>
</evidence>
<accession>A0A0C2FFC1</accession>
<name>A0A0C2FFC1_9PEZI</name>
<comment type="caution">
    <text evidence="7">The sequence shown here is derived from an EMBL/GenBank/DDBJ whole genome shotgun (WGS) entry which is preliminary data.</text>
</comment>
<dbReference type="Proteomes" id="UP000031575">
    <property type="component" value="Unassembled WGS sequence"/>
</dbReference>
<dbReference type="OrthoDB" id="4045395at2759"/>
<evidence type="ECO:0000256" key="4">
    <source>
        <dbReference type="ARBA" id="ARBA00017063"/>
    </source>
</evidence>
<dbReference type="VEuPathDB" id="FungiDB:SPBR_00938"/>
<gene>
    <name evidence="7" type="ORF">SPBR_00938</name>
</gene>
<dbReference type="InterPro" id="IPR038744">
    <property type="entry name" value="Hri1_N"/>
</dbReference>
<proteinExistence type="inferred from homology"/>
<dbReference type="Pfam" id="PF16815">
    <property type="entry name" value="HRI1"/>
    <property type="match status" value="1"/>
</dbReference>
<keyword evidence="5" id="KW-0963">Cytoplasm</keyword>
<dbReference type="GeneID" id="63674178"/>
<dbReference type="CDD" id="cd11692">
    <property type="entry name" value="HRI1_N_like"/>
    <property type="match status" value="1"/>
</dbReference>